<dbReference type="RefSeq" id="WP_179530303.1">
    <property type="nucleotide sequence ID" value="NZ_BAAAPP010000012.1"/>
</dbReference>
<comment type="caution">
    <text evidence="1">The sequence shown here is derived from an EMBL/GenBank/DDBJ whole genome shotgun (WGS) entry which is preliminary data.</text>
</comment>
<dbReference type="Pfam" id="PF20060">
    <property type="entry name" value="DUF6459"/>
    <property type="match status" value="1"/>
</dbReference>
<dbReference type="AlphaFoldDB" id="A0A7Y9YBU5"/>
<dbReference type="InterPro" id="IPR045596">
    <property type="entry name" value="DUF6459"/>
</dbReference>
<dbReference type="Proteomes" id="UP000537326">
    <property type="component" value="Unassembled WGS sequence"/>
</dbReference>
<dbReference type="EMBL" id="JACBZI010000001">
    <property type="protein sequence ID" value="NYI09300.1"/>
    <property type="molecule type" value="Genomic_DNA"/>
</dbReference>
<evidence type="ECO:0000313" key="1">
    <source>
        <dbReference type="EMBL" id="NYI09300.1"/>
    </source>
</evidence>
<name>A0A7Y9YBU5_9ACTN</name>
<proteinExistence type="predicted"/>
<accession>A0A7Y9YBU5</accession>
<sequence length="177" mass="19378">MPARPLATHPFESVPFAEVQGALALDVSPDPVVDPVLDLAPDPSLDPAPPGAPTAGVVPIDRRARGEAERWARHIVQAALEVVAGMRPSSQLVRWLSPTVYADLRRRTHLLALATHREPERAHPVRARLQSLHATYPVPGVLEAAVHVRHGHRSRALAVRFEQRAERGWVCTALDFA</sequence>
<protein>
    <submittedName>
        <fullName evidence="1">Uncharacterized protein</fullName>
    </submittedName>
</protein>
<organism evidence="1 2">
    <name type="scientific">Nocardioides marinus</name>
    <dbReference type="NCBI Taxonomy" id="374514"/>
    <lineage>
        <taxon>Bacteria</taxon>
        <taxon>Bacillati</taxon>
        <taxon>Actinomycetota</taxon>
        <taxon>Actinomycetes</taxon>
        <taxon>Propionibacteriales</taxon>
        <taxon>Nocardioidaceae</taxon>
        <taxon>Nocardioides</taxon>
    </lineage>
</organism>
<reference evidence="1 2" key="1">
    <citation type="submission" date="2020-07" db="EMBL/GenBank/DDBJ databases">
        <title>Sequencing the genomes of 1000 actinobacteria strains.</title>
        <authorList>
            <person name="Klenk H.-P."/>
        </authorList>
    </citation>
    <scope>NUCLEOTIDE SEQUENCE [LARGE SCALE GENOMIC DNA]</scope>
    <source>
        <strain evidence="1 2">DSM 18248</strain>
    </source>
</reference>
<evidence type="ECO:0000313" key="2">
    <source>
        <dbReference type="Proteomes" id="UP000537326"/>
    </source>
</evidence>
<gene>
    <name evidence="1" type="ORF">BKA05_000815</name>
</gene>
<keyword evidence="2" id="KW-1185">Reference proteome</keyword>